<gene>
    <name evidence="12" type="ORF">LSH36_60g09038</name>
</gene>
<sequence>MVRTKGGDNSRKAVAGKMPRKALASRSSGASSSGLTSPKGSKYGGGNPVCERPTPEWQKDIATFFQKHPKQEKENRSPEDVGEPSEAEMPDCKQEGGSSSATPEASSSNEESKTAPKNNVIESDSDGE</sequence>
<evidence type="ECO:0000256" key="3">
    <source>
        <dbReference type="ARBA" id="ARBA00013777"/>
    </source>
</evidence>
<organism evidence="12 13">
    <name type="scientific">Paralvinella palmiformis</name>
    <dbReference type="NCBI Taxonomy" id="53620"/>
    <lineage>
        <taxon>Eukaryota</taxon>
        <taxon>Metazoa</taxon>
        <taxon>Spiralia</taxon>
        <taxon>Lophotrochozoa</taxon>
        <taxon>Annelida</taxon>
        <taxon>Polychaeta</taxon>
        <taxon>Sedentaria</taxon>
        <taxon>Canalipalpata</taxon>
        <taxon>Terebellida</taxon>
        <taxon>Terebelliformia</taxon>
        <taxon>Alvinellidae</taxon>
        <taxon>Paralvinella</taxon>
    </lineage>
</organism>
<feature type="region of interest" description="Disordered" evidence="10">
    <location>
        <begin position="1"/>
        <end position="128"/>
    </location>
</feature>
<evidence type="ECO:0000256" key="10">
    <source>
        <dbReference type="SAM" id="MobiDB-lite"/>
    </source>
</evidence>
<dbReference type="Proteomes" id="UP001208570">
    <property type="component" value="Unassembled WGS sequence"/>
</dbReference>
<evidence type="ECO:0000313" key="13">
    <source>
        <dbReference type="Proteomes" id="UP001208570"/>
    </source>
</evidence>
<evidence type="ECO:0000313" key="12">
    <source>
        <dbReference type="EMBL" id="KAK2164713.1"/>
    </source>
</evidence>
<evidence type="ECO:0000259" key="11">
    <source>
        <dbReference type="Pfam" id="PF15715"/>
    </source>
</evidence>
<accession>A0AAD9K5U8</accession>
<reference evidence="12" key="1">
    <citation type="journal article" date="2023" name="Mol. Biol. Evol.">
        <title>Third-Generation Sequencing Reveals the Adaptive Role of the Epigenome in Three Deep-Sea Polychaetes.</title>
        <authorList>
            <person name="Perez M."/>
            <person name="Aroh O."/>
            <person name="Sun Y."/>
            <person name="Lan Y."/>
            <person name="Juniper S.K."/>
            <person name="Young C.R."/>
            <person name="Angers B."/>
            <person name="Qian P.Y."/>
        </authorList>
    </citation>
    <scope>NUCLEOTIDE SEQUENCE</scope>
    <source>
        <strain evidence="12">P08H-3</strain>
    </source>
</reference>
<keyword evidence="5" id="KW-0227">DNA damage</keyword>
<evidence type="ECO:0000256" key="4">
    <source>
        <dbReference type="ARBA" id="ARBA00022490"/>
    </source>
</evidence>
<dbReference type="GO" id="GO:0005634">
    <property type="term" value="C:nucleus"/>
    <property type="evidence" value="ECO:0007669"/>
    <property type="project" value="UniProtKB-SubCell"/>
</dbReference>
<evidence type="ECO:0000256" key="5">
    <source>
        <dbReference type="ARBA" id="ARBA00022763"/>
    </source>
</evidence>
<dbReference type="GO" id="GO:0048471">
    <property type="term" value="C:perinuclear region of cytoplasm"/>
    <property type="evidence" value="ECO:0007669"/>
    <property type="project" value="UniProtKB-SubCell"/>
</dbReference>
<evidence type="ECO:0000256" key="7">
    <source>
        <dbReference type="ARBA" id="ARBA00023242"/>
    </source>
</evidence>
<evidence type="ECO:0000256" key="8">
    <source>
        <dbReference type="ARBA" id="ARBA00030014"/>
    </source>
</evidence>
<feature type="compositionally biased region" description="Low complexity" evidence="10">
    <location>
        <begin position="22"/>
        <end position="37"/>
    </location>
</feature>
<name>A0AAD9K5U8_9ANNE</name>
<dbReference type="AlphaFoldDB" id="A0AAD9K5U8"/>
<evidence type="ECO:0000256" key="1">
    <source>
        <dbReference type="ARBA" id="ARBA00004123"/>
    </source>
</evidence>
<dbReference type="EMBL" id="JAODUP010000060">
    <property type="protein sequence ID" value="KAK2164713.1"/>
    <property type="molecule type" value="Genomic_DNA"/>
</dbReference>
<evidence type="ECO:0000256" key="2">
    <source>
        <dbReference type="ARBA" id="ARBA00004556"/>
    </source>
</evidence>
<dbReference type="PANTHER" id="PTHR15679:SF8">
    <property type="entry name" value="PCNA-ASSOCIATED FACTOR"/>
    <property type="match status" value="1"/>
</dbReference>
<feature type="compositionally biased region" description="Basic and acidic residues" evidence="10">
    <location>
        <begin position="1"/>
        <end position="11"/>
    </location>
</feature>
<proteinExistence type="predicted"/>
<dbReference type="GO" id="GO:0003682">
    <property type="term" value="F:chromatin binding"/>
    <property type="evidence" value="ECO:0007669"/>
    <property type="project" value="TreeGrafter"/>
</dbReference>
<feature type="compositionally biased region" description="Basic and acidic residues" evidence="10">
    <location>
        <begin position="69"/>
        <end position="79"/>
    </location>
</feature>
<feature type="domain" description="PCNA-associated factor histone-like" evidence="11">
    <location>
        <begin position="1"/>
        <end position="94"/>
    </location>
</feature>
<comment type="caution">
    <text evidence="12">The sequence shown here is derived from an EMBL/GenBank/DDBJ whole genome shotgun (WGS) entry which is preliminary data.</text>
</comment>
<dbReference type="Pfam" id="PF15715">
    <property type="entry name" value="PAF"/>
    <property type="match status" value="1"/>
</dbReference>
<comment type="subcellular location">
    <subcellularLocation>
        <location evidence="2">Cytoplasm</location>
        <location evidence="2">Perinuclear region</location>
    </subcellularLocation>
    <subcellularLocation>
        <location evidence="1">Nucleus</location>
    </subcellularLocation>
</comment>
<keyword evidence="13" id="KW-1185">Reference proteome</keyword>
<dbReference type="GO" id="GO:0006281">
    <property type="term" value="P:DNA repair"/>
    <property type="evidence" value="ECO:0007669"/>
    <property type="project" value="UniProtKB-KW"/>
</dbReference>
<protein>
    <recommendedName>
        <fullName evidence="3">PCNA-associated factor</fullName>
    </recommendedName>
    <alternativeName>
        <fullName evidence="8">PCNA-associated factor of 15 kDa</fullName>
    </alternativeName>
    <alternativeName>
        <fullName evidence="9">PCNA-clamp-associated factor</fullName>
    </alternativeName>
</protein>
<keyword evidence="6" id="KW-0234">DNA repair</keyword>
<keyword evidence="4" id="KW-0963">Cytoplasm</keyword>
<dbReference type="GO" id="GO:0051726">
    <property type="term" value="P:regulation of cell cycle"/>
    <property type="evidence" value="ECO:0007669"/>
    <property type="project" value="InterPro"/>
</dbReference>
<evidence type="ECO:0000256" key="9">
    <source>
        <dbReference type="ARBA" id="ARBA00031186"/>
    </source>
</evidence>
<feature type="compositionally biased region" description="Acidic residues" evidence="10">
    <location>
        <begin position="80"/>
        <end position="89"/>
    </location>
</feature>
<evidence type="ECO:0000256" key="6">
    <source>
        <dbReference type="ARBA" id="ARBA00023204"/>
    </source>
</evidence>
<keyword evidence="7" id="KW-0539">Nucleus</keyword>
<dbReference type="PANTHER" id="PTHR15679">
    <property type="entry name" value="PCNA-ASSOCIATED FACTOR"/>
    <property type="match status" value="1"/>
</dbReference>
<dbReference type="InterPro" id="IPR031444">
    <property type="entry name" value="PCNA-AF_dom"/>
</dbReference>
<feature type="compositionally biased region" description="Low complexity" evidence="10">
    <location>
        <begin position="95"/>
        <end position="109"/>
    </location>
</feature>
<dbReference type="GO" id="GO:0019985">
    <property type="term" value="P:translesion synthesis"/>
    <property type="evidence" value="ECO:0007669"/>
    <property type="project" value="TreeGrafter"/>
</dbReference>
<dbReference type="InterPro" id="IPR040444">
    <property type="entry name" value="PCNA-AF"/>
</dbReference>